<dbReference type="GO" id="GO:0005524">
    <property type="term" value="F:ATP binding"/>
    <property type="evidence" value="ECO:0007669"/>
    <property type="project" value="UniProtKB-KW"/>
</dbReference>
<name>E7QSV6_HALPU</name>
<dbReference type="STRING" id="797209.GCA_000376445_04345"/>
<evidence type="ECO:0000313" key="6">
    <source>
        <dbReference type="Proteomes" id="UP000003751"/>
    </source>
</evidence>
<evidence type="ECO:0000256" key="1">
    <source>
        <dbReference type="ARBA" id="ARBA00022741"/>
    </source>
</evidence>
<dbReference type="SUPFAM" id="SSF54585">
    <property type="entry name" value="Cdc48 domain 2-like"/>
    <property type="match status" value="1"/>
</dbReference>
<keyword evidence="7" id="KW-1185">Reference proteome</keyword>
<evidence type="ECO:0000313" key="4">
    <source>
        <dbReference type="EMBL" id="EFW92345.1"/>
    </source>
</evidence>
<dbReference type="InterPro" id="IPR003338">
    <property type="entry name" value="CDC4_N-term_subdom"/>
</dbReference>
<dbReference type="SUPFAM" id="SSF50692">
    <property type="entry name" value="ADC-like"/>
    <property type="match status" value="1"/>
</dbReference>
<reference evidence="5" key="2">
    <citation type="submission" date="2016-11" db="EMBL/GenBank/DDBJ databases">
        <authorList>
            <person name="Jaros S."/>
            <person name="Januszkiewicz K."/>
            <person name="Wedrychowicz H."/>
        </authorList>
    </citation>
    <scope>NUCLEOTIDE SEQUENCE [LARGE SCALE GENOMIC DNA]</scope>
    <source>
        <strain evidence="5">DX253</strain>
    </source>
</reference>
<evidence type="ECO:0000313" key="7">
    <source>
        <dbReference type="Proteomes" id="UP000184203"/>
    </source>
</evidence>
<protein>
    <submittedName>
        <fullName evidence="4">Cell division control protein 48</fullName>
    </submittedName>
    <submittedName>
        <fullName evidence="5">Cell division protein 48 (CDC48), N-terminal domain</fullName>
    </submittedName>
</protein>
<dbReference type="Proteomes" id="UP000003751">
    <property type="component" value="Unassembled WGS sequence"/>
</dbReference>
<dbReference type="Pfam" id="PF02359">
    <property type="entry name" value="CDC48_N"/>
    <property type="match status" value="1"/>
</dbReference>
<keyword evidence="1" id="KW-0547">Nucleotide-binding</keyword>
<proteinExistence type="predicted"/>
<dbReference type="Gene3D" id="2.40.40.20">
    <property type="match status" value="1"/>
</dbReference>
<dbReference type="RefSeq" id="WP_007979288.1">
    <property type="nucleotide sequence ID" value="NZ_AEMG01000008.1"/>
</dbReference>
<dbReference type="EMBL" id="AEMG01000008">
    <property type="protein sequence ID" value="EFW92345.1"/>
    <property type="molecule type" value="Genomic_DNA"/>
</dbReference>
<gene>
    <name evidence="5" type="ORF">SAMN05444342_4244</name>
    <name evidence="4" type="ORF">ZOD2009_09820</name>
</gene>
<feature type="domain" description="CDC48 N-terminal subdomain" evidence="3">
    <location>
        <begin position="3"/>
        <end position="86"/>
    </location>
</feature>
<dbReference type="eggNOG" id="arCOG01308">
    <property type="taxonomic scope" value="Archaea"/>
</dbReference>
<keyword evidence="4" id="KW-0132">Cell division</keyword>
<reference evidence="7" key="3">
    <citation type="submission" date="2016-11" db="EMBL/GenBank/DDBJ databases">
        <authorList>
            <person name="Varghese N."/>
            <person name="Submissions S."/>
        </authorList>
    </citation>
    <scope>NUCLEOTIDE SEQUENCE [LARGE SCALE GENOMIC DNA]</scope>
    <source>
        <strain evidence="7">DX253</strain>
    </source>
</reference>
<evidence type="ECO:0000256" key="2">
    <source>
        <dbReference type="ARBA" id="ARBA00022840"/>
    </source>
</evidence>
<dbReference type="InterPro" id="IPR009010">
    <property type="entry name" value="Asp_de-COase-like_dom_sf"/>
</dbReference>
<keyword evidence="4" id="KW-0131">Cell cycle</keyword>
<evidence type="ECO:0000313" key="5">
    <source>
        <dbReference type="EMBL" id="SHL61005.1"/>
    </source>
</evidence>
<dbReference type="InterPro" id="IPR029067">
    <property type="entry name" value="CDC48_domain_2-like_sf"/>
</dbReference>
<organism evidence="4 6">
    <name type="scientific">Haladaptatus paucihalophilus DX253</name>
    <dbReference type="NCBI Taxonomy" id="797209"/>
    <lineage>
        <taxon>Archaea</taxon>
        <taxon>Methanobacteriati</taxon>
        <taxon>Methanobacteriota</taxon>
        <taxon>Stenosarchaea group</taxon>
        <taxon>Halobacteria</taxon>
        <taxon>Halobacteriales</taxon>
        <taxon>Haladaptataceae</taxon>
        <taxon>Haladaptatus</taxon>
    </lineage>
</organism>
<evidence type="ECO:0000259" key="3">
    <source>
        <dbReference type="SMART" id="SM01073"/>
    </source>
</evidence>
<dbReference type="AlphaFoldDB" id="E7QSV6"/>
<dbReference type="EMBL" id="FRAN01000009">
    <property type="protein sequence ID" value="SHL61005.1"/>
    <property type="molecule type" value="Genomic_DNA"/>
</dbReference>
<reference evidence="4 6" key="1">
    <citation type="journal article" date="2014" name="ISME J.">
        <title>Trehalose/2-sulfotrehalose biosynthesis and glycine-betaine uptake are widely spread mechanisms for osmoadaptation in the Halobacteriales.</title>
        <authorList>
            <person name="Youssef N.H."/>
            <person name="Savage-Ashlock K.N."/>
            <person name="McCully A.L."/>
            <person name="Luedtke B."/>
            <person name="Shaw E.I."/>
            <person name="Hoff W.D."/>
            <person name="Elshahed M.S."/>
        </authorList>
    </citation>
    <scope>NUCLEOTIDE SEQUENCE [LARGE SCALE GENOMIC DNA]</scope>
    <source>
        <strain evidence="4 6">DX253</strain>
    </source>
</reference>
<accession>E7QSV6</accession>
<dbReference type="SMART" id="SM01073">
    <property type="entry name" value="CDC48_N"/>
    <property type="match status" value="1"/>
</dbReference>
<dbReference type="GO" id="GO:0051301">
    <property type="term" value="P:cell division"/>
    <property type="evidence" value="ECO:0007669"/>
    <property type="project" value="UniProtKB-KW"/>
</dbReference>
<keyword evidence="2" id="KW-0067">ATP-binding</keyword>
<sequence length="178" mass="19875">MVDLKIEKEYPSDRAKNAARIPRNVIRDTALREGDPVLIQGTKRTVSVIKPLDIVDPDDSVRLDSYTRWNAGAELGDIVSLESVELKPAELVSIEIADSKGNRDEEITNELVGRVVMKNDIVPISTTEEPFVHAQLIDSSEDLVQVTIDKAQPDECLIITEETQITISPAEDEERQNR</sequence>
<dbReference type="Proteomes" id="UP000184203">
    <property type="component" value="Unassembled WGS sequence"/>
</dbReference>